<dbReference type="InterPro" id="IPR036890">
    <property type="entry name" value="HATPase_C_sf"/>
</dbReference>
<dbReference type="EMBL" id="LCEW01000059">
    <property type="protein sequence ID" value="KKS78583.1"/>
    <property type="molecule type" value="Genomic_DNA"/>
</dbReference>
<evidence type="ECO:0008006" key="3">
    <source>
        <dbReference type="Google" id="ProtNLM"/>
    </source>
</evidence>
<sequence>MLQTTIPVTIDKSHLTTIGRRLYSESLDLVRELVANAYDADATVVKIELTETGLTVWDNGLGMDREGLKQYFTIGSGYKKLNPVTEKFKRQRIGEFGIGKFAVLSICDRFELTTQKNGYAATVIFDKNDFETRDNWEVPLVEQTSSRKTSYTRISLFDLQSPLPRETLEHRLRQQLPLNQKNFTLFVNDTELKPRHIPGRRFLIREQTRFGTIGGQVTVSALLLAKEDIGIAVNVKGINVCHGFFGLEKSRQLPLNRLTGQIRADFLPLTAGRDNYLKDSPAGQLFRQTVEKQLQRLARFLIKQKETAADKKADQALSAALVKIKTSLKKNRDIFLLNDLPLFDQEQEKNAALAEAVGAGVFTQRLAKKKGALAKAGQLPAGISRRLPKITRNRVKTILKDQNRLVKKLKIGGVNIVCSLSRLGPDQPESFTEGGVIFINRDHPLFSATARKPDLAAFYLARLITQELVVLAQPGNIRTAYDWQSRLLTDAIIDKHTHA</sequence>
<protein>
    <recommendedName>
        <fullName evidence="3">ATP-binding protein</fullName>
    </recommendedName>
</protein>
<dbReference type="Gene3D" id="3.30.565.10">
    <property type="entry name" value="Histidine kinase-like ATPase, C-terminal domain"/>
    <property type="match status" value="1"/>
</dbReference>
<reference evidence="1 2" key="1">
    <citation type="journal article" date="2015" name="Nature">
        <title>rRNA introns, odd ribosomes, and small enigmatic genomes across a large radiation of phyla.</title>
        <authorList>
            <person name="Brown C.T."/>
            <person name="Hug L.A."/>
            <person name="Thomas B.C."/>
            <person name="Sharon I."/>
            <person name="Castelle C.J."/>
            <person name="Singh A."/>
            <person name="Wilkins M.J."/>
            <person name="Williams K.H."/>
            <person name="Banfield J.F."/>
        </authorList>
    </citation>
    <scope>NUCLEOTIDE SEQUENCE [LARGE SCALE GENOMIC DNA]</scope>
</reference>
<evidence type="ECO:0000313" key="2">
    <source>
        <dbReference type="Proteomes" id="UP000034213"/>
    </source>
</evidence>
<accession>A0A0G1EVI8</accession>
<evidence type="ECO:0000313" key="1">
    <source>
        <dbReference type="EMBL" id="KKS78583.1"/>
    </source>
</evidence>
<dbReference type="Pfam" id="PF13589">
    <property type="entry name" value="HATPase_c_3"/>
    <property type="match status" value="1"/>
</dbReference>
<dbReference type="Proteomes" id="UP000034213">
    <property type="component" value="Unassembled WGS sequence"/>
</dbReference>
<dbReference type="STRING" id="1618369.UV54_C0059G0011"/>
<dbReference type="AlphaFoldDB" id="A0A0G1EVI8"/>
<gene>
    <name evidence="1" type="ORF">UV54_C0059G0011</name>
</gene>
<comment type="caution">
    <text evidence="1">The sequence shown here is derived from an EMBL/GenBank/DDBJ whole genome shotgun (WGS) entry which is preliminary data.</text>
</comment>
<dbReference type="SUPFAM" id="SSF55874">
    <property type="entry name" value="ATPase domain of HSP90 chaperone/DNA topoisomerase II/histidine kinase"/>
    <property type="match status" value="1"/>
</dbReference>
<proteinExistence type="predicted"/>
<organism evidence="1 2">
    <name type="scientific">Candidatus Beckwithbacteria bacterium GW2011_GWA2_43_10</name>
    <dbReference type="NCBI Taxonomy" id="1618369"/>
    <lineage>
        <taxon>Bacteria</taxon>
        <taxon>Candidatus Beckwithiibacteriota</taxon>
    </lineage>
</organism>
<name>A0A0G1EVI8_9BACT</name>